<evidence type="ECO:0000256" key="3">
    <source>
        <dbReference type="ARBA" id="ARBA00023098"/>
    </source>
</evidence>
<sequence length="422" mass="47593">MRRPIRFIERNWTQLALVAVAASWVFRRLRTKRHRVELPAPTGPFQVGRLAFDWLDPARKEPYAPGKRRRRELSVWIWYPAEVNPGAQAGEYLPGRWRLTSLLWGFQASRVRAHAVSRAPVARGQERFPVLVFSPAAFAPHYYTALFEELASHGYVVVALSHTYEMLPVSVFADGRVRLFRPASVGNALQVSRIPHEEDVRKRARVVGVKAEDLSFVVDQLERLNAGTGLLAGRLDLDRLGALGHSLGGNAAAEFCRRDRRCRAVVDLDGGLWSEVSQEGIPRPFLMLFAEHPEYLRPCADSVRQKAFSSEEYCQEHRAFAVTGWQRLYASAQPGYSIQVRGAGHASFTDCGLLPLRSGSFARQSLGSIEGHRMWRVLSDYLLAFFDRHLRDRPAPLLDGPDPSHPEALFEPPEVLFQVPKA</sequence>
<keyword evidence="3" id="KW-0443">Lipid metabolism</keyword>
<keyword evidence="1" id="KW-0378">Hydrolase</keyword>
<dbReference type="Proteomes" id="UP001291309">
    <property type="component" value="Unassembled WGS sequence"/>
</dbReference>
<comment type="caution">
    <text evidence="4">The sequence shown here is derived from an EMBL/GenBank/DDBJ whole genome shotgun (WGS) entry which is preliminary data.</text>
</comment>
<name>A0ABU5H8Y1_9BACT</name>
<dbReference type="SUPFAM" id="SSF53474">
    <property type="entry name" value="alpha/beta-Hydrolases"/>
    <property type="match status" value="1"/>
</dbReference>
<dbReference type="PANTHER" id="PTHR10272">
    <property type="entry name" value="PLATELET-ACTIVATING FACTOR ACETYLHYDROLASE"/>
    <property type="match status" value="1"/>
</dbReference>
<dbReference type="Pfam" id="PF03403">
    <property type="entry name" value="PAF-AH_p_II"/>
    <property type="match status" value="1"/>
</dbReference>
<evidence type="ECO:0000256" key="2">
    <source>
        <dbReference type="ARBA" id="ARBA00022963"/>
    </source>
</evidence>
<dbReference type="EMBL" id="JAXIVS010000009">
    <property type="protein sequence ID" value="MDY7229696.1"/>
    <property type="molecule type" value="Genomic_DNA"/>
</dbReference>
<dbReference type="PANTHER" id="PTHR10272:SF0">
    <property type="entry name" value="PLATELET-ACTIVATING FACTOR ACETYLHYDROLASE"/>
    <property type="match status" value="1"/>
</dbReference>
<evidence type="ECO:0000256" key="1">
    <source>
        <dbReference type="ARBA" id="ARBA00022801"/>
    </source>
</evidence>
<proteinExistence type="predicted"/>
<dbReference type="InterPro" id="IPR029058">
    <property type="entry name" value="AB_hydrolase_fold"/>
</dbReference>
<accession>A0ABU5H8Y1</accession>
<dbReference type="Gene3D" id="3.40.50.1820">
    <property type="entry name" value="alpha/beta hydrolase"/>
    <property type="match status" value="1"/>
</dbReference>
<keyword evidence="5" id="KW-1185">Reference proteome</keyword>
<dbReference type="RefSeq" id="WP_321548419.1">
    <property type="nucleotide sequence ID" value="NZ_JAXIVS010000009.1"/>
</dbReference>
<reference evidence="4 5" key="1">
    <citation type="submission" date="2023-12" db="EMBL/GenBank/DDBJ databases">
        <title>the genome sequence of Hyalangium sp. s54d21.</title>
        <authorList>
            <person name="Zhang X."/>
        </authorList>
    </citation>
    <scope>NUCLEOTIDE SEQUENCE [LARGE SCALE GENOMIC DNA]</scope>
    <source>
        <strain evidence="5">s54d21</strain>
    </source>
</reference>
<evidence type="ECO:0000313" key="5">
    <source>
        <dbReference type="Proteomes" id="UP001291309"/>
    </source>
</evidence>
<evidence type="ECO:0000313" key="4">
    <source>
        <dbReference type="EMBL" id="MDY7229696.1"/>
    </source>
</evidence>
<organism evidence="4 5">
    <name type="scientific">Hyalangium rubrum</name>
    <dbReference type="NCBI Taxonomy" id="3103134"/>
    <lineage>
        <taxon>Bacteria</taxon>
        <taxon>Pseudomonadati</taxon>
        <taxon>Myxococcota</taxon>
        <taxon>Myxococcia</taxon>
        <taxon>Myxococcales</taxon>
        <taxon>Cystobacterineae</taxon>
        <taxon>Archangiaceae</taxon>
        <taxon>Hyalangium</taxon>
    </lineage>
</organism>
<gene>
    <name evidence="4" type="ORF">SYV04_25105</name>
</gene>
<keyword evidence="2" id="KW-0442">Lipid degradation</keyword>
<evidence type="ECO:0008006" key="6">
    <source>
        <dbReference type="Google" id="ProtNLM"/>
    </source>
</evidence>
<protein>
    <recommendedName>
        <fullName evidence="6">Lipase</fullName>
    </recommendedName>
</protein>